<dbReference type="InterPro" id="IPR006680">
    <property type="entry name" value="Amidohydro-rel"/>
</dbReference>
<dbReference type="PANTHER" id="PTHR43569:SF2">
    <property type="entry name" value="AMIDOHYDROLASE-RELATED DOMAIN-CONTAINING PROTEIN"/>
    <property type="match status" value="1"/>
</dbReference>
<name>A0ABV3ZEI0_9BACT</name>
<dbReference type="RefSeq" id="WP_369328887.1">
    <property type="nucleotide sequence ID" value="NZ_JAULBC010000002.1"/>
</dbReference>
<dbReference type="InterPro" id="IPR032466">
    <property type="entry name" value="Metal_Hydrolase"/>
</dbReference>
<dbReference type="PANTHER" id="PTHR43569">
    <property type="entry name" value="AMIDOHYDROLASE"/>
    <property type="match status" value="1"/>
</dbReference>
<accession>A0ABV3ZEI0</accession>
<keyword evidence="4" id="KW-1185">Reference proteome</keyword>
<dbReference type="InterPro" id="IPR052350">
    <property type="entry name" value="Metallo-dep_Lactonases"/>
</dbReference>
<dbReference type="Gene3D" id="3.20.20.140">
    <property type="entry name" value="Metal-dependent hydrolases"/>
    <property type="match status" value="1"/>
</dbReference>
<evidence type="ECO:0000259" key="2">
    <source>
        <dbReference type="Pfam" id="PF04909"/>
    </source>
</evidence>
<organism evidence="3 4">
    <name type="scientific">Danxiaibacter flavus</name>
    <dbReference type="NCBI Taxonomy" id="3049108"/>
    <lineage>
        <taxon>Bacteria</taxon>
        <taxon>Pseudomonadati</taxon>
        <taxon>Bacteroidota</taxon>
        <taxon>Chitinophagia</taxon>
        <taxon>Chitinophagales</taxon>
        <taxon>Chitinophagaceae</taxon>
        <taxon>Danxiaibacter</taxon>
    </lineage>
</organism>
<reference evidence="3 4" key="1">
    <citation type="submission" date="2023-07" db="EMBL/GenBank/DDBJ databases">
        <authorList>
            <person name="Lian W.-H."/>
        </authorList>
    </citation>
    <scope>NUCLEOTIDE SEQUENCE [LARGE SCALE GENOMIC DNA]</scope>
    <source>
        <strain evidence="3 4">SYSU DXS3180</strain>
    </source>
</reference>
<evidence type="ECO:0000313" key="3">
    <source>
        <dbReference type="EMBL" id="MEX6687481.1"/>
    </source>
</evidence>
<dbReference type="Proteomes" id="UP001560573">
    <property type="component" value="Unassembled WGS sequence"/>
</dbReference>
<comment type="caution">
    <text evidence="3">The sequence shown here is derived from an EMBL/GenBank/DDBJ whole genome shotgun (WGS) entry which is preliminary data.</text>
</comment>
<evidence type="ECO:0000256" key="1">
    <source>
        <dbReference type="ARBA" id="ARBA00038310"/>
    </source>
</evidence>
<dbReference type="SUPFAM" id="SSF51556">
    <property type="entry name" value="Metallo-dependent hydrolases"/>
    <property type="match status" value="1"/>
</dbReference>
<feature type="domain" description="Amidohydrolase-related" evidence="2">
    <location>
        <begin position="4"/>
        <end position="274"/>
    </location>
</feature>
<dbReference type="Pfam" id="PF04909">
    <property type="entry name" value="Amidohydro_2"/>
    <property type="match status" value="1"/>
</dbReference>
<dbReference type="EMBL" id="JAULBC010000002">
    <property type="protein sequence ID" value="MEX6687481.1"/>
    <property type="molecule type" value="Genomic_DNA"/>
</dbReference>
<comment type="similarity">
    <text evidence="1">Belongs to the metallo-dependent hydrolases superfamily.</text>
</comment>
<sequence>MQKIDAHQHFWQYDPVAHSWIPDESIKKDFMPEDLYPVLQRNGLDGCVLVQVDQTEAENDFQLQNAEKFDFIKGYVGWVDLQSEDIAERLSYYKSFDKVKGFRHILQGEADRALMLKPAFTNGIGLLKQFGFTYDILIFPDQLKYAADLVKQFPDQPFVIDHIAKPYIKDGLIDEWKTDIETIAQNENVFCKISGMVTEADHKNWKKEQFTPYLDVVVNAFGPYRIMYGSDWPVCLAAGSYEAMKEIAEDYFSSFTQSEQNAFWGGNAIKFYGLEE</sequence>
<gene>
    <name evidence="3" type="ORF">QTN47_08270</name>
</gene>
<evidence type="ECO:0000313" key="4">
    <source>
        <dbReference type="Proteomes" id="UP001560573"/>
    </source>
</evidence>
<protein>
    <submittedName>
        <fullName evidence="3">Amidohydrolase family protein</fullName>
    </submittedName>
</protein>
<proteinExistence type="inferred from homology"/>